<dbReference type="SUPFAM" id="SSF48403">
    <property type="entry name" value="Ankyrin repeat"/>
    <property type="match status" value="1"/>
</dbReference>
<dbReference type="InterPro" id="IPR002110">
    <property type="entry name" value="Ankyrin_rpt"/>
</dbReference>
<reference evidence="1 2" key="2">
    <citation type="submission" date="2018-11" db="EMBL/GenBank/DDBJ databases">
        <authorList>
            <consortium name="Pathogen Informatics"/>
        </authorList>
    </citation>
    <scope>NUCLEOTIDE SEQUENCE [LARGE SCALE GENOMIC DNA]</scope>
</reference>
<dbReference type="AlphaFoldDB" id="A0A0N5D785"/>
<sequence length="181" mass="20534">MISAENERWLNARIDTIKMRNIFHQGAADLPAKLQKVLLKFDPNEMNSSGQSLIHYLDMLIRAGCDPSEPDKRRLRTPLMMACILRNGTVAQFLINSKVNLAAADRLGNTALMYAVIHDQTNVVGKLVSELTRQWSFNVFQAKNMMGFTAEDLALRNGRNNCSKYKIYNNAIKFDCSQNHI</sequence>
<name>A0A0N5D785_THECL</name>
<dbReference type="WBParaSite" id="TCLT_0000892101-mRNA-1">
    <property type="protein sequence ID" value="TCLT_0000892101-mRNA-1"/>
    <property type="gene ID" value="TCLT_0000892101"/>
</dbReference>
<evidence type="ECO:0000313" key="3">
    <source>
        <dbReference type="WBParaSite" id="TCLT_0000892101-mRNA-1"/>
    </source>
</evidence>
<evidence type="ECO:0000313" key="1">
    <source>
        <dbReference type="EMBL" id="VDN06502.1"/>
    </source>
</evidence>
<dbReference type="Gene3D" id="1.25.40.20">
    <property type="entry name" value="Ankyrin repeat-containing domain"/>
    <property type="match status" value="1"/>
</dbReference>
<proteinExistence type="predicted"/>
<dbReference type="OrthoDB" id="412109at2759"/>
<reference evidence="3" key="1">
    <citation type="submission" date="2017-02" db="UniProtKB">
        <authorList>
            <consortium name="WormBaseParasite"/>
        </authorList>
    </citation>
    <scope>IDENTIFICATION</scope>
</reference>
<dbReference type="Proteomes" id="UP000276776">
    <property type="component" value="Unassembled WGS sequence"/>
</dbReference>
<protein>
    <submittedName>
        <fullName evidence="3">ANK_REP_REGION domain-containing protein</fullName>
    </submittedName>
</protein>
<organism evidence="3">
    <name type="scientific">Thelazia callipaeda</name>
    <name type="common">Oriental eyeworm</name>
    <name type="synonym">Parasitic nematode</name>
    <dbReference type="NCBI Taxonomy" id="103827"/>
    <lineage>
        <taxon>Eukaryota</taxon>
        <taxon>Metazoa</taxon>
        <taxon>Ecdysozoa</taxon>
        <taxon>Nematoda</taxon>
        <taxon>Chromadorea</taxon>
        <taxon>Rhabditida</taxon>
        <taxon>Spirurina</taxon>
        <taxon>Spiruromorpha</taxon>
        <taxon>Thelazioidea</taxon>
        <taxon>Thelaziidae</taxon>
        <taxon>Thelazia</taxon>
    </lineage>
</organism>
<dbReference type="SMART" id="SM00248">
    <property type="entry name" value="ANK"/>
    <property type="match status" value="3"/>
</dbReference>
<dbReference type="Pfam" id="PF12796">
    <property type="entry name" value="Ank_2"/>
    <property type="match status" value="1"/>
</dbReference>
<keyword evidence="2" id="KW-1185">Reference proteome</keyword>
<gene>
    <name evidence="1" type="ORF">TCLT_LOCUS8910</name>
</gene>
<evidence type="ECO:0000313" key="2">
    <source>
        <dbReference type="Proteomes" id="UP000276776"/>
    </source>
</evidence>
<accession>A0A0N5D785</accession>
<dbReference type="InterPro" id="IPR036770">
    <property type="entry name" value="Ankyrin_rpt-contain_sf"/>
</dbReference>
<dbReference type="EMBL" id="UYYF01004701">
    <property type="protein sequence ID" value="VDN06502.1"/>
    <property type="molecule type" value="Genomic_DNA"/>
</dbReference>
<dbReference type="STRING" id="103827.A0A0N5D785"/>